<comment type="caution">
    <text evidence="2">The sequence shown here is derived from an EMBL/GenBank/DDBJ whole genome shotgun (WGS) entry which is preliminary data.</text>
</comment>
<protein>
    <submittedName>
        <fullName evidence="2">Uncharacterized protein</fullName>
    </submittedName>
</protein>
<keyword evidence="3" id="KW-1185">Reference proteome</keyword>
<evidence type="ECO:0000313" key="3">
    <source>
        <dbReference type="Proteomes" id="UP001331515"/>
    </source>
</evidence>
<feature type="compositionally biased region" description="Basic and acidic residues" evidence="1">
    <location>
        <begin position="36"/>
        <end position="50"/>
    </location>
</feature>
<dbReference type="AlphaFoldDB" id="A0AAN8HYX2"/>
<evidence type="ECO:0000256" key="1">
    <source>
        <dbReference type="SAM" id="MobiDB-lite"/>
    </source>
</evidence>
<evidence type="ECO:0000313" key="2">
    <source>
        <dbReference type="EMBL" id="KAK5934234.1"/>
    </source>
</evidence>
<reference evidence="2 3" key="1">
    <citation type="journal article" date="2023" name="Mol. Biol. Evol.">
        <title>Genomics of Secondarily Temperate Adaptation in the Only Non-Antarctic Icefish.</title>
        <authorList>
            <person name="Rivera-Colon A.G."/>
            <person name="Rayamajhi N."/>
            <person name="Minhas B.F."/>
            <person name="Madrigal G."/>
            <person name="Bilyk K.T."/>
            <person name="Yoon V."/>
            <person name="Hune M."/>
            <person name="Gregory S."/>
            <person name="Cheng C.H.C."/>
            <person name="Catchen J.M."/>
        </authorList>
    </citation>
    <scope>NUCLEOTIDE SEQUENCE [LARGE SCALE GENOMIC DNA]</scope>
    <source>
        <tissue evidence="2">White muscle</tissue>
    </source>
</reference>
<sequence>MQAAANQRVVRREKNSIENQQNKKPHGVRVNGGTQKHQEGHEVKPQELRGKHHLMEEVTDLKALETLDFEKENIERGYIL</sequence>
<name>A0AAN8HYX2_CHAGU</name>
<organism evidence="2 3">
    <name type="scientific">Champsocephalus gunnari</name>
    <name type="common">Mackerel icefish</name>
    <dbReference type="NCBI Taxonomy" id="52237"/>
    <lineage>
        <taxon>Eukaryota</taxon>
        <taxon>Metazoa</taxon>
        <taxon>Chordata</taxon>
        <taxon>Craniata</taxon>
        <taxon>Vertebrata</taxon>
        <taxon>Euteleostomi</taxon>
        <taxon>Actinopterygii</taxon>
        <taxon>Neopterygii</taxon>
        <taxon>Teleostei</taxon>
        <taxon>Neoteleostei</taxon>
        <taxon>Acanthomorphata</taxon>
        <taxon>Eupercaria</taxon>
        <taxon>Perciformes</taxon>
        <taxon>Notothenioidei</taxon>
        <taxon>Channichthyidae</taxon>
        <taxon>Champsocephalus</taxon>
    </lineage>
</organism>
<proteinExistence type="predicted"/>
<gene>
    <name evidence="2" type="ORF">CgunFtcFv8_014649</name>
</gene>
<feature type="region of interest" description="Disordered" evidence="1">
    <location>
        <begin position="1"/>
        <end position="50"/>
    </location>
</feature>
<dbReference type="EMBL" id="JAURVH010001514">
    <property type="protein sequence ID" value="KAK5934234.1"/>
    <property type="molecule type" value="Genomic_DNA"/>
</dbReference>
<accession>A0AAN8HYX2</accession>
<dbReference type="Proteomes" id="UP001331515">
    <property type="component" value="Unassembled WGS sequence"/>
</dbReference>